<protein>
    <submittedName>
        <fullName evidence="5">Na(+)/H(+) exchange regulatory cofactor NHE-RF3</fullName>
    </submittedName>
</protein>
<dbReference type="Proteomes" id="UP000324632">
    <property type="component" value="Chromosome 25"/>
</dbReference>
<dbReference type="GO" id="GO:0043495">
    <property type="term" value="F:protein-membrane adaptor activity"/>
    <property type="evidence" value="ECO:0007669"/>
    <property type="project" value="TreeGrafter"/>
</dbReference>
<keyword evidence="3" id="KW-0677">Repeat</keyword>
<dbReference type="InterPro" id="IPR051067">
    <property type="entry name" value="NHER"/>
</dbReference>
<evidence type="ECO:0000313" key="6">
    <source>
        <dbReference type="Proteomes" id="UP000324632"/>
    </source>
</evidence>
<dbReference type="Gene3D" id="2.30.42.10">
    <property type="match status" value="4"/>
</dbReference>
<dbReference type="EMBL" id="SOYY01000025">
    <property type="protein sequence ID" value="KAA0701983.1"/>
    <property type="molecule type" value="Genomic_DNA"/>
</dbReference>
<feature type="domain" description="PDZ" evidence="4">
    <location>
        <begin position="342"/>
        <end position="422"/>
    </location>
</feature>
<dbReference type="AlphaFoldDB" id="A0A5A9MY48"/>
<evidence type="ECO:0000256" key="2">
    <source>
        <dbReference type="ARBA" id="ARBA00022475"/>
    </source>
</evidence>
<dbReference type="Pfam" id="PF00595">
    <property type="entry name" value="PDZ"/>
    <property type="match status" value="3"/>
</dbReference>
<proteinExistence type="predicted"/>
<comment type="caution">
    <text evidence="5">The sequence shown here is derived from an EMBL/GenBank/DDBJ whole genome shotgun (WGS) entry which is preliminary data.</text>
</comment>
<keyword evidence="2" id="KW-0472">Membrane</keyword>
<gene>
    <name evidence="5" type="ORF">E1301_Tti007808</name>
</gene>
<reference evidence="5 6" key="1">
    <citation type="journal article" date="2019" name="Mol. Ecol. Resour.">
        <title>Chromosome-level genome assembly of Triplophysa tibetana, a fish adapted to the harsh high-altitude environment of the Tibetan Plateau.</title>
        <authorList>
            <person name="Yang X."/>
            <person name="Liu H."/>
            <person name="Ma Z."/>
            <person name="Zou Y."/>
            <person name="Zou M."/>
            <person name="Mao Y."/>
            <person name="Li X."/>
            <person name="Wang H."/>
            <person name="Chen T."/>
            <person name="Wang W."/>
            <person name="Yang R."/>
        </authorList>
    </citation>
    <scope>NUCLEOTIDE SEQUENCE [LARGE SCALE GENOMIC DNA]</scope>
    <source>
        <strain evidence="5">TTIB1903HZAU</strain>
        <tissue evidence="5">Muscle</tissue>
    </source>
</reference>
<evidence type="ECO:0000256" key="1">
    <source>
        <dbReference type="ARBA" id="ARBA00004236"/>
    </source>
</evidence>
<feature type="domain" description="PDZ" evidence="4">
    <location>
        <begin position="230"/>
        <end position="307"/>
    </location>
</feature>
<dbReference type="PROSITE" id="PS50106">
    <property type="entry name" value="PDZ"/>
    <property type="match status" value="4"/>
</dbReference>
<accession>A0A5A9MY48</accession>
<dbReference type="InterPro" id="IPR041489">
    <property type="entry name" value="PDZ_6"/>
</dbReference>
<dbReference type="GO" id="GO:0016324">
    <property type="term" value="C:apical plasma membrane"/>
    <property type="evidence" value="ECO:0007669"/>
    <property type="project" value="TreeGrafter"/>
</dbReference>
<dbReference type="Pfam" id="PF17820">
    <property type="entry name" value="PDZ_6"/>
    <property type="match status" value="1"/>
</dbReference>
<sequence length="454" mass="50329">MSLEPDVRPRLCALKREQGQCLGFYLSKDAGCRGHVVRQVEPWSCAERGGLREGDRVLEVNENFVDDKDHLTVVLKIQASGLQLYLLVLSAQDYGIAVSEGRDLLSIARSHAGEGCSRPRLCHITKEPGYGLGLGIIPVEGERGCYRLSPVNQGPAERAGIKNGDRLIWINGAMVSSLTHGALSKMVKKCENHVTVLAIDSRSKENYVRRRLPIIPAFAKTHNLLYMPKTLHLAQGLQSYGFLLRQEKLRTGCIAHMLREIDPGSPAETAGMEDGELLLAVNGEQVEDAEHEDIVSKIRQSGQQLGISPLLFYEDHIPKRERFSQPPLQNEEARAYPQCPRLCVLHKESTGFGFNLGFAQNRPGAFISQVANVSTGERAGLCEGDVVVEVNGQNVEKEYFDEVVKLIKEGGTTLKLLVVEGQQYERLRNIRQTTSSGLVPQNIEALDFSQHKFL</sequence>
<comment type="subcellular location">
    <subcellularLocation>
        <location evidence="1">Cell membrane</location>
    </subcellularLocation>
</comment>
<name>A0A5A9MY48_9TELE</name>
<dbReference type="PANTHER" id="PTHR14191:SF20">
    <property type="entry name" value="NA(+)_H(+) EXCHANGE REGULATORY COFACTOR NHE-RF4"/>
    <property type="match status" value="1"/>
</dbReference>
<keyword evidence="2" id="KW-1003">Cell membrane</keyword>
<keyword evidence="6" id="KW-1185">Reference proteome</keyword>
<dbReference type="InterPro" id="IPR001478">
    <property type="entry name" value="PDZ"/>
</dbReference>
<feature type="domain" description="PDZ" evidence="4">
    <location>
        <begin position="121"/>
        <end position="202"/>
    </location>
</feature>
<dbReference type="SUPFAM" id="SSF50156">
    <property type="entry name" value="PDZ domain-like"/>
    <property type="match status" value="4"/>
</dbReference>
<evidence type="ECO:0000313" key="5">
    <source>
        <dbReference type="EMBL" id="KAA0701983.1"/>
    </source>
</evidence>
<dbReference type="SMART" id="SM00228">
    <property type="entry name" value="PDZ"/>
    <property type="match status" value="4"/>
</dbReference>
<feature type="domain" description="PDZ" evidence="4">
    <location>
        <begin position="10"/>
        <end position="92"/>
    </location>
</feature>
<evidence type="ECO:0000256" key="3">
    <source>
        <dbReference type="ARBA" id="ARBA00022737"/>
    </source>
</evidence>
<evidence type="ECO:0000259" key="4">
    <source>
        <dbReference type="PROSITE" id="PS50106"/>
    </source>
</evidence>
<organism evidence="5 6">
    <name type="scientific">Triplophysa tibetana</name>
    <dbReference type="NCBI Taxonomy" id="1572043"/>
    <lineage>
        <taxon>Eukaryota</taxon>
        <taxon>Metazoa</taxon>
        <taxon>Chordata</taxon>
        <taxon>Craniata</taxon>
        <taxon>Vertebrata</taxon>
        <taxon>Euteleostomi</taxon>
        <taxon>Actinopterygii</taxon>
        <taxon>Neopterygii</taxon>
        <taxon>Teleostei</taxon>
        <taxon>Ostariophysi</taxon>
        <taxon>Cypriniformes</taxon>
        <taxon>Nemacheilidae</taxon>
        <taxon>Triplophysa</taxon>
    </lineage>
</organism>
<dbReference type="CDD" id="cd06768">
    <property type="entry name" value="PDZ_NHERF-like"/>
    <property type="match status" value="4"/>
</dbReference>
<dbReference type="GO" id="GO:0072659">
    <property type="term" value="P:protein localization to plasma membrane"/>
    <property type="evidence" value="ECO:0007669"/>
    <property type="project" value="TreeGrafter"/>
</dbReference>
<dbReference type="InterPro" id="IPR036034">
    <property type="entry name" value="PDZ_sf"/>
</dbReference>
<dbReference type="PANTHER" id="PTHR14191">
    <property type="entry name" value="PDZ DOMAIN CONTAINING PROTEIN"/>
    <property type="match status" value="1"/>
</dbReference>